<gene>
    <name evidence="2" type="ORF">SAMN06295973_2850</name>
</gene>
<evidence type="ECO:0008006" key="4">
    <source>
        <dbReference type="Google" id="ProtNLM"/>
    </source>
</evidence>
<reference evidence="2 3" key="1">
    <citation type="submission" date="2017-02" db="EMBL/GenBank/DDBJ databases">
        <authorList>
            <person name="Varghese N."/>
            <person name="Submissions S."/>
        </authorList>
    </citation>
    <scope>NUCLEOTIDE SEQUENCE [LARGE SCALE GENOMIC DNA]</scope>
    <source>
        <strain evidence="2 3">VKM Ac-1787</strain>
    </source>
</reference>
<evidence type="ECO:0000256" key="1">
    <source>
        <dbReference type="SAM" id="Phobius"/>
    </source>
</evidence>
<keyword evidence="1" id="KW-0812">Transmembrane</keyword>
<comment type="caution">
    <text evidence="2">The sequence shown here is derived from an EMBL/GenBank/DDBJ whole genome shotgun (WGS) entry which is preliminary data.</text>
</comment>
<feature type="transmembrane region" description="Helical" evidence="1">
    <location>
        <begin position="67"/>
        <end position="87"/>
    </location>
</feature>
<dbReference type="RefSeq" id="WP_079706591.1">
    <property type="nucleotide sequence ID" value="NZ_FUZO01000002.1"/>
</dbReference>
<proteinExistence type="predicted"/>
<dbReference type="Proteomes" id="UP000190827">
    <property type="component" value="Unassembled WGS sequence"/>
</dbReference>
<protein>
    <recommendedName>
        <fullName evidence="4">DUF3137 domain-containing protein</fullName>
    </recommendedName>
</protein>
<name>A0ABY1LNK1_9MICO</name>
<keyword evidence="3" id="KW-1185">Reference proteome</keyword>
<evidence type="ECO:0000313" key="2">
    <source>
        <dbReference type="EMBL" id="SKC68636.1"/>
    </source>
</evidence>
<dbReference type="EMBL" id="FUZO01000002">
    <property type="protein sequence ID" value="SKC68636.1"/>
    <property type="molecule type" value="Genomic_DNA"/>
</dbReference>
<evidence type="ECO:0000313" key="3">
    <source>
        <dbReference type="Proteomes" id="UP000190827"/>
    </source>
</evidence>
<keyword evidence="1" id="KW-0472">Membrane</keyword>
<sequence length="355" mass="38891">MDGTIDTRALIDPIDRDAMAKAPSYHRAPSARLLIGLIAGIVAVTVGGFVLLGTLPTPSRGGSGPTPLLGIGLLAAAAVAVVAVLSWRTRRIKRFRLSQFAAANGMTYTADLSYPPFPGMIFGIGSSRQSTDVLRGGRPRAVEFGNYRYTVRHGKRSTTHHWGYVAVKLDVPLPNIVLDAIGNNGFGTNLPAAFQRAQRLSLEGDFDRHFTLYCPAGYERDALYLFTPDIMARFIDHAAELDVEIIDDWLFLYTKREVSTLDPDTWAWLFSVIDALMTKLDQWARWRDDRLQPQTSGVPEHPLAPGAQAGPPAIGLLTPPPGVAPPGRRLRRSGTWIPIAFIVGTLIVWIVTRMN</sequence>
<keyword evidence="1" id="KW-1133">Transmembrane helix</keyword>
<feature type="transmembrane region" description="Helical" evidence="1">
    <location>
        <begin position="33"/>
        <end position="55"/>
    </location>
</feature>
<organism evidence="2 3">
    <name type="scientific">Plantibacter cousiniae</name>
    <name type="common">nom. nud.</name>
    <dbReference type="NCBI Taxonomy" id="199709"/>
    <lineage>
        <taxon>Bacteria</taxon>
        <taxon>Bacillati</taxon>
        <taxon>Actinomycetota</taxon>
        <taxon>Actinomycetes</taxon>
        <taxon>Micrococcales</taxon>
        <taxon>Microbacteriaceae</taxon>
        <taxon>Plantibacter</taxon>
    </lineage>
</organism>
<accession>A0ABY1LNK1</accession>
<feature type="transmembrane region" description="Helical" evidence="1">
    <location>
        <begin position="335"/>
        <end position="352"/>
    </location>
</feature>